<sequence length="143" mass="16012">MSSEVYRLINQKSNYQASLGSLQNELNVLSEKRARLETAKRDLEGSIQTGNQTKQGFVSIVVEKSEWAGFKEKEYENLFNEIAIDKLNSFINMLQEVCDGLTGTIASIGNSIENKQSDIVYVQKQISVTDSQIANEKKKGVTE</sequence>
<gene>
    <name evidence="2" type="ORF">HCB27_01145</name>
</gene>
<dbReference type="AlphaFoldDB" id="A0A7X0Z3E3"/>
<dbReference type="RefSeq" id="WP_185548178.1">
    <property type="nucleotide sequence ID" value="NZ_JAARYD010000001.1"/>
</dbReference>
<dbReference type="EMBL" id="JAARYD010000001">
    <property type="protein sequence ID" value="MBC2175205.1"/>
    <property type="molecule type" value="Genomic_DNA"/>
</dbReference>
<evidence type="ECO:0000313" key="3">
    <source>
        <dbReference type="Proteomes" id="UP000541735"/>
    </source>
</evidence>
<evidence type="ECO:0000256" key="1">
    <source>
        <dbReference type="SAM" id="Coils"/>
    </source>
</evidence>
<protein>
    <submittedName>
        <fullName evidence="2">DUF5082 domain-containing protein</fullName>
    </submittedName>
</protein>
<organism evidence="2 3">
    <name type="scientific">Listeria booriae</name>
    <dbReference type="NCBI Taxonomy" id="1552123"/>
    <lineage>
        <taxon>Bacteria</taxon>
        <taxon>Bacillati</taxon>
        <taxon>Bacillota</taxon>
        <taxon>Bacilli</taxon>
        <taxon>Bacillales</taxon>
        <taxon>Listeriaceae</taxon>
        <taxon>Listeria</taxon>
    </lineage>
</organism>
<dbReference type="Proteomes" id="UP000541735">
    <property type="component" value="Unassembled WGS sequence"/>
</dbReference>
<keyword evidence="1" id="KW-0175">Coiled coil</keyword>
<feature type="coiled-coil region" evidence="1">
    <location>
        <begin position="12"/>
        <end position="46"/>
    </location>
</feature>
<reference evidence="2 3" key="1">
    <citation type="submission" date="2020-03" db="EMBL/GenBank/DDBJ databases">
        <title>Soil Listeria distribution.</title>
        <authorList>
            <person name="Liao J."/>
            <person name="Wiedmann M."/>
        </authorList>
    </citation>
    <scope>NUCLEOTIDE SEQUENCE [LARGE SCALE GENOMIC DNA]</scope>
    <source>
        <strain evidence="2 3">FSL L7-0259</strain>
    </source>
</reference>
<accession>A0A7X0Z3E3</accession>
<proteinExistence type="predicted"/>
<name>A0A7X0Z3E3_9LIST</name>
<evidence type="ECO:0000313" key="2">
    <source>
        <dbReference type="EMBL" id="MBC2175205.1"/>
    </source>
</evidence>
<dbReference type="Gene3D" id="1.10.287.1490">
    <property type="match status" value="1"/>
</dbReference>
<comment type="caution">
    <text evidence="2">The sequence shown here is derived from an EMBL/GenBank/DDBJ whole genome shotgun (WGS) entry which is preliminary data.</text>
</comment>